<sequence>MSRSGCNLIGDALSNESENSANAGRCVCGPAVPWCPNEPHPYTFATRHECKLNLAAKIAYDDVLNAPDSISSYGGINGVKCPDDSVTTEEGGCKCVSPCPPPKCRMNQRPVQVKAAEPEIPGSCCPLYDCIPSESISWVDTDDQQQPLSCIDLETGLPRAIGERWQREPCINCTCEEINGAGSLSCHATMCKSCERQAKLLPGECCPHCLDRTNETDIASIDTSETTTTTNNIAATITTSSSSSNRSSSSSSSSNSGSTSSSSSSSNSSSRSSSSNSNNGIPIEICDSLEDCEPPCHFSSVDNVDTCPTCECPNDLGSTSSPDVTDKMCLEQSQCGRNCVVVKDQHGCPICSCPDRSLHDVTNAISSINGGVVGPEEDENDTNDGGIICPELKCDLHCERGLIMDENDCTLCECKPHTVKCLPMLGCKKKCPYGFKFNRRGCPVCRCRATCIDHHNETYPEGSTWKPDVCTSCTCDLLGRLSCKETVCSVACSNPLPPKPGICCPVCHVNETLNENNETHQDARGGWGIVLITLVAILTILCIILMIFVVRGRFRGRLSPSSNIYSSYPAQYYKCVPAYDTPVHKNEKVVPL</sequence>
<dbReference type="AlphaFoldDB" id="A0AA39FFH0"/>
<dbReference type="PANTHER" id="PTHR46439">
    <property type="entry name" value="CYSTEINE-RICH MOTOR NEURON 1 PROTEIN"/>
    <property type="match status" value="1"/>
</dbReference>
<evidence type="ECO:0000313" key="7">
    <source>
        <dbReference type="EMBL" id="KAK0168501.1"/>
    </source>
</evidence>
<keyword evidence="4" id="KW-0472">Membrane</keyword>
<dbReference type="InterPro" id="IPR001007">
    <property type="entry name" value="VWF_dom"/>
</dbReference>
<evidence type="ECO:0008006" key="9">
    <source>
        <dbReference type="Google" id="ProtNLM"/>
    </source>
</evidence>
<feature type="transmembrane region" description="Helical" evidence="4">
    <location>
        <begin position="526"/>
        <end position="550"/>
    </location>
</feature>
<keyword evidence="4" id="KW-0812">Transmembrane</keyword>
<protein>
    <recommendedName>
        <fullName evidence="9">Cysteine-rich motor neuron 1 protein</fullName>
    </recommendedName>
</protein>
<feature type="domain" description="VWFC" evidence="5">
    <location>
        <begin position="449"/>
        <end position="508"/>
    </location>
</feature>
<organism evidence="7 8">
    <name type="scientific">Microctonus hyperodae</name>
    <name type="common">Parasitoid wasp</name>
    <dbReference type="NCBI Taxonomy" id="165561"/>
    <lineage>
        <taxon>Eukaryota</taxon>
        <taxon>Metazoa</taxon>
        <taxon>Ecdysozoa</taxon>
        <taxon>Arthropoda</taxon>
        <taxon>Hexapoda</taxon>
        <taxon>Insecta</taxon>
        <taxon>Pterygota</taxon>
        <taxon>Neoptera</taxon>
        <taxon>Endopterygota</taxon>
        <taxon>Hymenoptera</taxon>
        <taxon>Apocrita</taxon>
        <taxon>Ichneumonoidea</taxon>
        <taxon>Braconidae</taxon>
        <taxon>Euphorinae</taxon>
        <taxon>Microctonus</taxon>
    </lineage>
</organism>
<dbReference type="PANTHER" id="PTHR46439:SF1">
    <property type="entry name" value="CYSTEINE-RICH MOTOR NEURON 1 PROTEIN"/>
    <property type="match status" value="1"/>
</dbReference>
<keyword evidence="4" id="KW-1133">Transmembrane helix</keyword>
<feature type="domain" description="Antistasin-like" evidence="6">
    <location>
        <begin position="421"/>
        <end position="447"/>
    </location>
</feature>
<dbReference type="GO" id="GO:0005886">
    <property type="term" value="C:plasma membrane"/>
    <property type="evidence" value="ECO:0007669"/>
    <property type="project" value="TreeGrafter"/>
</dbReference>
<dbReference type="GO" id="GO:0004867">
    <property type="term" value="F:serine-type endopeptidase inhibitor activity"/>
    <property type="evidence" value="ECO:0007669"/>
    <property type="project" value="InterPro"/>
</dbReference>
<feature type="region of interest" description="Disordered" evidence="3">
    <location>
        <begin position="237"/>
        <end position="278"/>
    </location>
</feature>
<dbReference type="Pfam" id="PF02822">
    <property type="entry name" value="Antistasin"/>
    <property type="match status" value="2"/>
</dbReference>
<proteinExistence type="predicted"/>
<gene>
    <name evidence="7" type="ORF">PV327_002292</name>
</gene>
<evidence type="ECO:0000256" key="4">
    <source>
        <dbReference type="SAM" id="Phobius"/>
    </source>
</evidence>
<evidence type="ECO:0000256" key="1">
    <source>
        <dbReference type="ARBA" id="ARBA00022729"/>
    </source>
</evidence>
<evidence type="ECO:0000256" key="3">
    <source>
        <dbReference type="SAM" id="MobiDB-lite"/>
    </source>
</evidence>
<feature type="domain" description="VWFC" evidence="5">
    <location>
        <begin position="148"/>
        <end position="210"/>
    </location>
</feature>
<evidence type="ECO:0000256" key="2">
    <source>
        <dbReference type="ARBA" id="ARBA00022737"/>
    </source>
</evidence>
<dbReference type="InterPro" id="IPR004094">
    <property type="entry name" value="Antistasin-like"/>
</dbReference>
<name>A0AA39FFH0_MICHY</name>
<evidence type="ECO:0000313" key="8">
    <source>
        <dbReference type="Proteomes" id="UP001168972"/>
    </source>
</evidence>
<dbReference type="Gene3D" id="2.10.22.10">
    <property type="entry name" value="Antistasin, domain 1"/>
    <property type="match status" value="2"/>
</dbReference>
<dbReference type="SUPFAM" id="SSF57603">
    <property type="entry name" value="FnI-like domain"/>
    <property type="match status" value="2"/>
</dbReference>
<dbReference type="PROSITE" id="PS51252">
    <property type="entry name" value="ANTISTASIN"/>
    <property type="match status" value="1"/>
</dbReference>
<evidence type="ECO:0000259" key="6">
    <source>
        <dbReference type="PROSITE" id="PS51252"/>
    </source>
</evidence>
<keyword evidence="1" id="KW-0732">Signal</keyword>
<dbReference type="InterPro" id="IPR052624">
    <property type="entry name" value="CRIM1"/>
</dbReference>
<comment type="caution">
    <text evidence="7">The sequence shown here is derived from an EMBL/GenBank/DDBJ whole genome shotgun (WGS) entry which is preliminary data.</text>
</comment>
<keyword evidence="8" id="KW-1185">Reference proteome</keyword>
<reference evidence="7" key="1">
    <citation type="journal article" date="2023" name="bioRxiv">
        <title>Scaffold-level genome assemblies of two parasitoid biocontrol wasps reveal the parthenogenesis mechanism and an associated novel virus.</title>
        <authorList>
            <person name="Inwood S."/>
            <person name="Skelly J."/>
            <person name="Guhlin J."/>
            <person name="Harrop T."/>
            <person name="Goldson S."/>
            <person name="Dearden P."/>
        </authorList>
    </citation>
    <scope>NUCLEOTIDE SEQUENCE</scope>
    <source>
        <strain evidence="7">Lincoln</strain>
        <tissue evidence="7">Whole body</tissue>
    </source>
</reference>
<dbReference type="Proteomes" id="UP001168972">
    <property type="component" value="Unassembled WGS sequence"/>
</dbReference>
<keyword evidence="2" id="KW-0677">Repeat</keyword>
<reference evidence="7" key="2">
    <citation type="submission" date="2023-03" db="EMBL/GenBank/DDBJ databases">
        <authorList>
            <person name="Inwood S.N."/>
            <person name="Skelly J.G."/>
            <person name="Guhlin J."/>
            <person name="Harrop T.W.R."/>
            <person name="Goldson S.G."/>
            <person name="Dearden P.K."/>
        </authorList>
    </citation>
    <scope>NUCLEOTIDE SEQUENCE</scope>
    <source>
        <strain evidence="7">Lincoln</strain>
        <tissue evidence="7">Whole body</tissue>
    </source>
</reference>
<dbReference type="PROSITE" id="PS50184">
    <property type="entry name" value="VWFC_2"/>
    <property type="match status" value="2"/>
</dbReference>
<dbReference type="PROSITE" id="PS01208">
    <property type="entry name" value="VWFC_1"/>
    <property type="match status" value="2"/>
</dbReference>
<dbReference type="EMBL" id="JAQQBR010001831">
    <property type="protein sequence ID" value="KAK0168501.1"/>
    <property type="molecule type" value="Genomic_DNA"/>
</dbReference>
<dbReference type="SMART" id="SM00214">
    <property type="entry name" value="VWC"/>
    <property type="match status" value="2"/>
</dbReference>
<dbReference type="InterPro" id="IPR011061">
    <property type="entry name" value="Hirudin/antistatin"/>
</dbReference>
<dbReference type="Gene3D" id="2.10.70.10">
    <property type="entry name" value="Complement Module, domain 1"/>
    <property type="match status" value="1"/>
</dbReference>
<accession>A0AA39FFH0</accession>
<dbReference type="Pfam" id="PF00093">
    <property type="entry name" value="VWC"/>
    <property type="match status" value="1"/>
</dbReference>
<evidence type="ECO:0000259" key="5">
    <source>
        <dbReference type="PROSITE" id="PS50184"/>
    </source>
</evidence>
<dbReference type="SUPFAM" id="SSF57262">
    <property type="entry name" value="Leech antihemostatic proteins"/>
    <property type="match status" value="2"/>
</dbReference>